<accession>A0A7I7YSQ4</accession>
<name>A0A7I7YSQ4_9MYCO</name>
<dbReference type="GO" id="GO:0016627">
    <property type="term" value="F:oxidoreductase activity, acting on the CH-CH group of donors"/>
    <property type="evidence" value="ECO:0007669"/>
    <property type="project" value="InterPro"/>
</dbReference>
<evidence type="ECO:0000256" key="1">
    <source>
        <dbReference type="ARBA" id="ARBA00001974"/>
    </source>
</evidence>
<dbReference type="InterPro" id="IPR036250">
    <property type="entry name" value="AcylCo_DH-like_C"/>
</dbReference>
<dbReference type="InterPro" id="IPR006091">
    <property type="entry name" value="Acyl-CoA_Oxase/DH_mid-dom"/>
</dbReference>
<dbReference type="InterPro" id="IPR052161">
    <property type="entry name" value="Mycobact_Acyl-CoA_DH"/>
</dbReference>
<evidence type="ECO:0000259" key="8">
    <source>
        <dbReference type="Pfam" id="PF02770"/>
    </source>
</evidence>
<evidence type="ECO:0000259" key="9">
    <source>
        <dbReference type="Pfam" id="PF02771"/>
    </source>
</evidence>
<evidence type="ECO:0000256" key="5">
    <source>
        <dbReference type="ARBA" id="ARBA00023002"/>
    </source>
</evidence>
<dbReference type="InterPro" id="IPR046373">
    <property type="entry name" value="Acyl-CoA_Oxase/DH_mid-dom_sf"/>
</dbReference>
<organism evidence="10 11">
    <name type="scientific">Mycobacterium parmense</name>
    <dbReference type="NCBI Taxonomy" id="185642"/>
    <lineage>
        <taxon>Bacteria</taxon>
        <taxon>Bacillati</taxon>
        <taxon>Actinomycetota</taxon>
        <taxon>Actinomycetes</taxon>
        <taxon>Mycobacteriales</taxon>
        <taxon>Mycobacteriaceae</taxon>
        <taxon>Mycobacterium</taxon>
        <taxon>Mycobacterium simiae complex</taxon>
    </lineage>
</organism>
<reference evidence="10 11" key="1">
    <citation type="journal article" date="2019" name="Emerg. Microbes Infect.">
        <title>Comprehensive subspecies identification of 175 nontuberculous mycobacteria species based on 7547 genomic profiles.</title>
        <authorList>
            <person name="Matsumoto Y."/>
            <person name="Kinjo T."/>
            <person name="Motooka D."/>
            <person name="Nabeya D."/>
            <person name="Jung N."/>
            <person name="Uechi K."/>
            <person name="Horii T."/>
            <person name="Iida T."/>
            <person name="Fujita J."/>
            <person name="Nakamura S."/>
        </authorList>
    </citation>
    <scope>NUCLEOTIDE SEQUENCE [LARGE SCALE GENOMIC DNA]</scope>
    <source>
        <strain evidence="10 11">JCM 14742</strain>
    </source>
</reference>
<dbReference type="InterPro" id="IPR037069">
    <property type="entry name" value="AcylCoA_DH/ox_N_sf"/>
</dbReference>
<feature type="domain" description="Acyl-CoA dehydrogenase/oxidase N-terminal" evidence="9">
    <location>
        <begin position="23"/>
        <end position="101"/>
    </location>
</feature>
<protein>
    <submittedName>
        <fullName evidence="10">Acyl-CoA dehydrogenase</fullName>
    </submittedName>
</protein>
<dbReference type="Gene3D" id="1.20.140.10">
    <property type="entry name" value="Butyryl-CoA Dehydrogenase, subunit A, domain 3"/>
    <property type="match status" value="1"/>
</dbReference>
<dbReference type="Pfam" id="PF02771">
    <property type="entry name" value="Acyl-CoA_dh_N"/>
    <property type="match status" value="1"/>
</dbReference>
<proteinExistence type="inferred from homology"/>
<dbReference type="AlphaFoldDB" id="A0A7I7YSQ4"/>
<evidence type="ECO:0000256" key="2">
    <source>
        <dbReference type="ARBA" id="ARBA00009347"/>
    </source>
</evidence>
<dbReference type="SUPFAM" id="SSF56645">
    <property type="entry name" value="Acyl-CoA dehydrogenase NM domain-like"/>
    <property type="match status" value="1"/>
</dbReference>
<dbReference type="EMBL" id="AP022614">
    <property type="protein sequence ID" value="BBZ43771.1"/>
    <property type="molecule type" value="Genomic_DNA"/>
</dbReference>
<evidence type="ECO:0000259" key="7">
    <source>
        <dbReference type="Pfam" id="PF00441"/>
    </source>
</evidence>
<dbReference type="InterPro" id="IPR013786">
    <property type="entry name" value="AcylCoA_DH/ox_N"/>
</dbReference>
<dbReference type="Proteomes" id="UP000467105">
    <property type="component" value="Chromosome"/>
</dbReference>
<keyword evidence="5 6" id="KW-0560">Oxidoreductase</keyword>
<dbReference type="Gene3D" id="2.40.110.10">
    <property type="entry name" value="Butyryl-CoA Dehydrogenase, subunit A, domain 2"/>
    <property type="match status" value="1"/>
</dbReference>
<sequence length="395" mass="42558">MPPLDAVRAVGLERDELASWHRARELQTTLYDGGFAGICFPREYGGLGLGYEYKKAFDAEAAVYETPLLLNVPSFAICCATILDMGSEEQKRAHIRAALRGDEVLVQLLSEPGGGSDLAGVITRADRRSGRWVINGAKTWSTWAFAADYGLCLARTDWEATKHDGLTMFLVPLAHPGVTISRVRQVNGSIEFCEEFFDDVDVGDDAVVGKPGAGWDVASRQLYHERRAMGDGSEYTSGPGIAEAQDVSVDLMSLAARTGQGETESVREAIGRALVHRAVHTQLSEHVYHAVAYGSLPPAAGSITRLDMAEVHNVEIDTAYAIAGPAAVVEDGTVSLDIGVRYLGRQIASIGGGTTEMARNVIGERVLNFPREYAADRGVPFNQVRHAKVAEGGRL</sequence>
<dbReference type="PANTHER" id="PTHR43292:SF4">
    <property type="entry name" value="ACYL-COA DEHYDROGENASE FADE34"/>
    <property type="match status" value="1"/>
</dbReference>
<dbReference type="GO" id="GO:0050660">
    <property type="term" value="F:flavin adenine dinucleotide binding"/>
    <property type="evidence" value="ECO:0007669"/>
    <property type="project" value="InterPro"/>
</dbReference>
<feature type="domain" description="Acyl-CoA oxidase/dehydrogenase middle" evidence="8">
    <location>
        <begin position="109"/>
        <end position="200"/>
    </location>
</feature>
<dbReference type="Pfam" id="PF02770">
    <property type="entry name" value="Acyl-CoA_dh_M"/>
    <property type="match status" value="1"/>
</dbReference>
<feature type="domain" description="Acyl-CoA dehydrogenase/oxidase C-terminal" evidence="7">
    <location>
        <begin position="212"/>
        <end position="367"/>
    </location>
</feature>
<evidence type="ECO:0000256" key="4">
    <source>
        <dbReference type="ARBA" id="ARBA00022827"/>
    </source>
</evidence>
<comment type="cofactor">
    <cofactor evidence="1 6">
        <name>FAD</name>
        <dbReference type="ChEBI" id="CHEBI:57692"/>
    </cofactor>
</comment>
<keyword evidence="3 6" id="KW-0285">Flavoprotein</keyword>
<comment type="similarity">
    <text evidence="2 6">Belongs to the acyl-CoA dehydrogenase family.</text>
</comment>
<dbReference type="SUPFAM" id="SSF47203">
    <property type="entry name" value="Acyl-CoA dehydrogenase C-terminal domain-like"/>
    <property type="match status" value="1"/>
</dbReference>
<keyword evidence="4 6" id="KW-0274">FAD</keyword>
<gene>
    <name evidence="10" type="ORF">MPRM_10520</name>
</gene>
<evidence type="ECO:0000256" key="6">
    <source>
        <dbReference type="RuleBase" id="RU362125"/>
    </source>
</evidence>
<evidence type="ECO:0000313" key="11">
    <source>
        <dbReference type="Proteomes" id="UP000467105"/>
    </source>
</evidence>
<dbReference type="GO" id="GO:0005886">
    <property type="term" value="C:plasma membrane"/>
    <property type="evidence" value="ECO:0007669"/>
    <property type="project" value="TreeGrafter"/>
</dbReference>
<evidence type="ECO:0000313" key="10">
    <source>
        <dbReference type="EMBL" id="BBZ43771.1"/>
    </source>
</evidence>
<dbReference type="Pfam" id="PF00441">
    <property type="entry name" value="Acyl-CoA_dh_1"/>
    <property type="match status" value="1"/>
</dbReference>
<evidence type="ECO:0000256" key="3">
    <source>
        <dbReference type="ARBA" id="ARBA00022630"/>
    </source>
</evidence>
<dbReference type="InterPro" id="IPR009100">
    <property type="entry name" value="AcylCoA_DH/oxidase_NM_dom_sf"/>
</dbReference>
<dbReference type="Gene3D" id="1.10.540.10">
    <property type="entry name" value="Acyl-CoA dehydrogenase/oxidase, N-terminal domain"/>
    <property type="match status" value="1"/>
</dbReference>
<dbReference type="InterPro" id="IPR009075">
    <property type="entry name" value="AcylCo_DH/oxidase_C"/>
</dbReference>
<keyword evidence="11" id="KW-1185">Reference proteome</keyword>
<dbReference type="PANTHER" id="PTHR43292">
    <property type="entry name" value="ACYL-COA DEHYDROGENASE"/>
    <property type="match status" value="1"/>
</dbReference>